<reference evidence="1 2" key="1">
    <citation type="submission" date="2018-06" db="EMBL/GenBank/DDBJ databases">
        <authorList>
            <consortium name="Pathogen Informatics"/>
            <person name="Doyle S."/>
        </authorList>
    </citation>
    <scope>NUCLEOTIDE SEQUENCE [LARGE SCALE GENOMIC DNA]</scope>
    <source>
        <strain evidence="1 2">NCTC11388</strain>
    </source>
</reference>
<name>A0A380CU88_SPHSI</name>
<proteinExistence type="predicted"/>
<dbReference type="EMBL" id="UGYW01000002">
    <property type="protein sequence ID" value="SUJ29116.1"/>
    <property type="molecule type" value="Genomic_DNA"/>
</dbReference>
<evidence type="ECO:0000313" key="1">
    <source>
        <dbReference type="EMBL" id="SUJ29116.1"/>
    </source>
</evidence>
<protein>
    <submittedName>
        <fullName evidence="1">Uncharacterized protein</fullName>
    </submittedName>
</protein>
<dbReference type="Proteomes" id="UP000254893">
    <property type="component" value="Unassembled WGS sequence"/>
</dbReference>
<sequence>MPDINNVPDHLLGLIQNFDYNSIRYFKNNQVWLERLDWVGELSWNHQTTFNLYYSGIRDDDGTIRNDGDIPLVIWAQVPEENYCILLFDERIHGYNALLVEKSSSDPVQADLYTDKDENTVFNILMWANSSIDFEDEFDVNKDKEIATVDEEYRSIDYLKRNAFDYMGILIINAHKDETICLDIELA</sequence>
<organism evidence="1 2">
    <name type="scientific">Sphingobacterium spiritivorum</name>
    <name type="common">Flavobacterium spiritivorum</name>
    <dbReference type="NCBI Taxonomy" id="258"/>
    <lineage>
        <taxon>Bacteria</taxon>
        <taxon>Pseudomonadati</taxon>
        <taxon>Bacteroidota</taxon>
        <taxon>Sphingobacteriia</taxon>
        <taxon>Sphingobacteriales</taxon>
        <taxon>Sphingobacteriaceae</taxon>
        <taxon>Sphingobacterium</taxon>
    </lineage>
</organism>
<evidence type="ECO:0000313" key="2">
    <source>
        <dbReference type="Proteomes" id="UP000254893"/>
    </source>
</evidence>
<accession>A0A380CU88</accession>
<dbReference type="RefSeq" id="WP_115171724.1">
    <property type="nucleotide sequence ID" value="NZ_UGYW01000002.1"/>
</dbReference>
<dbReference type="AlphaFoldDB" id="A0A380CU88"/>
<gene>
    <name evidence="1" type="ORF">NCTC11388_04533</name>
</gene>